<reference evidence="1 2" key="1">
    <citation type="submission" date="2019-07" db="EMBL/GenBank/DDBJ databases">
        <title>Genomic Encyclopedia of Archaeal and Bacterial Type Strains, Phase II (KMG-II): from individual species to whole genera.</title>
        <authorList>
            <person name="Goeker M."/>
        </authorList>
    </citation>
    <scope>NUCLEOTIDE SEQUENCE [LARGE SCALE GENOMIC DNA]</scope>
    <source>
        <strain evidence="1 2">DSM 14571</strain>
    </source>
</reference>
<evidence type="ECO:0000313" key="1">
    <source>
        <dbReference type="EMBL" id="TYO88737.1"/>
    </source>
</evidence>
<gene>
    <name evidence="1" type="ORF">LX74_03278</name>
</gene>
<name>A0ABY3NCV5_ELIMR</name>
<keyword evidence="2" id="KW-1185">Reference proteome</keyword>
<evidence type="ECO:0000313" key="2">
    <source>
        <dbReference type="Proteomes" id="UP000324513"/>
    </source>
</evidence>
<proteinExistence type="predicted"/>
<comment type="caution">
    <text evidence="1">The sequence shown here is derived from an EMBL/GenBank/DDBJ whole genome shotgun (WGS) entry which is preliminary data.</text>
</comment>
<dbReference type="Proteomes" id="UP000324513">
    <property type="component" value="Unassembled WGS sequence"/>
</dbReference>
<dbReference type="EMBL" id="VNHK01000012">
    <property type="protein sequence ID" value="TYO88737.1"/>
    <property type="molecule type" value="Genomic_DNA"/>
</dbReference>
<accession>A0ABY3NCV5</accession>
<protein>
    <submittedName>
        <fullName evidence="1">Uncharacterized protein</fullName>
    </submittedName>
</protein>
<organism evidence="1 2">
    <name type="scientific">Elizabethkingia miricola</name>
    <name type="common">Chryseobacterium miricola</name>
    <dbReference type="NCBI Taxonomy" id="172045"/>
    <lineage>
        <taxon>Bacteria</taxon>
        <taxon>Pseudomonadati</taxon>
        <taxon>Bacteroidota</taxon>
        <taxon>Flavobacteriia</taxon>
        <taxon>Flavobacteriales</taxon>
        <taxon>Weeksellaceae</taxon>
        <taxon>Elizabethkingia</taxon>
    </lineage>
</organism>
<dbReference type="RefSeq" id="WP_065081998.1">
    <property type="nucleotide sequence ID" value="NZ_FLSS01000016.1"/>
</dbReference>
<sequence>MKKLVKRILEKFIRIDVVPYYYRGYNTEYRMMFLFGHLFSTMQIVDNKIEDEQSEYLGILK</sequence>